<proteinExistence type="predicted"/>
<dbReference type="Proteomes" id="UP001310386">
    <property type="component" value="Unassembled WGS sequence"/>
</dbReference>
<feature type="domain" description="NAD-dependent epimerase/dehydratase" evidence="1">
    <location>
        <begin position="4"/>
        <end position="138"/>
    </location>
</feature>
<evidence type="ECO:0000313" key="2">
    <source>
        <dbReference type="EMBL" id="MEB3103559.1"/>
    </source>
</evidence>
<dbReference type="InterPro" id="IPR036291">
    <property type="entry name" value="NAD(P)-bd_dom_sf"/>
</dbReference>
<dbReference type="RefSeq" id="WP_371755688.1">
    <property type="nucleotide sequence ID" value="NZ_JAYJLD010000040.1"/>
</dbReference>
<keyword evidence="3" id="KW-1185">Reference proteome</keyword>
<evidence type="ECO:0000313" key="3">
    <source>
        <dbReference type="Proteomes" id="UP001310386"/>
    </source>
</evidence>
<dbReference type="SUPFAM" id="SSF51735">
    <property type="entry name" value="NAD(P)-binding Rossmann-fold domains"/>
    <property type="match status" value="1"/>
</dbReference>
<accession>A0ABU5ZM74</accession>
<dbReference type="InterPro" id="IPR001509">
    <property type="entry name" value="Epimerase_deHydtase"/>
</dbReference>
<evidence type="ECO:0000259" key="1">
    <source>
        <dbReference type="Pfam" id="PF01370"/>
    </source>
</evidence>
<sequence length="147" mass="16485">MRTVIIGGSGHVGTYLVPELVRAGHEVINVARGSSRPYLNDRTWDEVQSIIADRNSEEKNNEFGKRISKLKPDVVIDMICFKLESARKLVESLEGQVQHFLSCGTIWVHGYSVHVPATEAEPRRPFGQYGIQKAAIEAVPLKRFANR</sequence>
<gene>
    <name evidence="2" type="ORF">VF724_18140</name>
</gene>
<reference evidence="2" key="1">
    <citation type="submission" date="2023-12" db="EMBL/GenBank/DDBJ databases">
        <title>Fervidustalea candida gen. nov., sp. nov., a novel member of the family Paenibacillaceae isolated from a geothermal area.</title>
        <authorList>
            <person name="Li W.-J."/>
            <person name="Jiao J.-Y."/>
            <person name="Chen Y."/>
        </authorList>
    </citation>
    <scope>NUCLEOTIDE SEQUENCE</scope>
    <source>
        <strain evidence="2">SYSU GA230002</strain>
    </source>
</reference>
<protein>
    <submittedName>
        <fullName evidence="2">NAD-dependent epimerase/dehydratase family protein</fullName>
    </submittedName>
</protein>
<dbReference type="EMBL" id="JAYJLD010000040">
    <property type="protein sequence ID" value="MEB3103559.1"/>
    <property type="molecule type" value="Genomic_DNA"/>
</dbReference>
<dbReference type="Gene3D" id="3.40.50.720">
    <property type="entry name" value="NAD(P)-binding Rossmann-like Domain"/>
    <property type="match status" value="1"/>
</dbReference>
<name>A0ABU5ZM74_9BACL</name>
<dbReference type="Pfam" id="PF01370">
    <property type="entry name" value="Epimerase"/>
    <property type="match status" value="1"/>
</dbReference>
<organism evidence="2 3">
    <name type="scientific">Ferviditalea candida</name>
    <dbReference type="NCBI Taxonomy" id="3108399"/>
    <lineage>
        <taxon>Bacteria</taxon>
        <taxon>Bacillati</taxon>
        <taxon>Bacillota</taxon>
        <taxon>Bacilli</taxon>
        <taxon>Bacillales</taxon>
        <taxon>Paenibacillaceae</taxon>
        <taxon>Ferviditalea</taxon>
    </lineage>
</organism>
<comment type="caution">
    <text evidence="2">The sequence shown here is derived from an EMBL/GenBank/DDBJ whole genome shotgun (WGS) entry which is preliminary data.</text>
</comment>